<organism evidence="1 2">
    <name type="scientific">Oncorhynchus mykiss</name>
    <name type="common">Rainbow trout</name>
    <name type="synonym">Salmo gairdneri</name>
    <dbReference type="NCBI Taxonomy" id="8022"/>
    <lineage>
        <taxon>Eukaryota</taxon>
        <taxon>Metazoa</taxon>
        <taxon>Chordata</taxon>
        <taxon>Craniata</taxon>
        <taxon>Vertebrata</taxon>
        <taxon>Euteleostomi</taxon>
        <taxon>Actinopterygii</taxon>
        <taxon>Neopterygii</taxon>
        <taxon>Teleostei</taxon>
        <taxon>Protacanthopterygii</taxon>
        <taxon>Salmoniformes</taxon>
        <taxon>Salmonidae</taxon>
        <taxon>Salmoninae</taxon>
        <taxon>Oncorhynchus</taxon>
    </lineage>
</organism>
<dbReference type="PaxDb" id="8022-A0A060XU55"/>
<protein>
    <submittedName>
        <fullName evidence="1">Uncharacterized protein</fullName>
    </submittedName>
</protein>
<gene>
    <name evidence="1" type="ORF">GSONMT00036570001</name>
</gene>
<evidence type="ECO:0000313" key="2">
    <source>
        <dbReference type="Proteomes" id="UP000193380"/>
    </source>
</evidence>
<dbReference type="AlphaFoldDB" id="A0A060XU55"/>
<proteinExistence type="predicted"/>
<dbReference type="EMBL" id="FR905635">
    <property type="protein sequence ID" value="CDQ80654.1"/>
    <property type="molecule type" value="Genomic_DNA"/>
</dbReference>
<reference evidence="1" key="2">
    <citation type="submission" date="2014-03" db="EMBL/GenBank/DDBJ databases">
        <authorList>
            <person name="Genoscope - CEA"/>
        </authorList>
    </citation>
    <scope>NUCLEOTIDE SEQUENCE</scope>
</reference>
<dbReference type="STRING" id="8022.A0A060XU55"/>
<dbReference type="Proteomes" id="UP000193380">
    <property type="component" value="Unassembled WGS sequence"/>
</dbReference>
<sequence>MVQKSKRLWYRLEQNAQKQKPVHVTHQSCDEVCLWPESTNQTRPSSTARQVRDHIKLRSALMSCSFLSLSPAHLSSLFLISVFPFPPFSSWTKERWVLLVKRRSGSLCGLFSRAYPQQYDMCVHVMKQKKCH</sequence>
<evidence type="ECO:0000313" key="1">
    <source>
        <dbReference type="EMBL" id="CDQ80654.1"/>
    </source>
</evidence>
<reference evidence="1" key="1">
    <citation type="journal article" date="2014" name="Nat. Commun.">
        <title>The rainbow trout genome provides novel insights into evolution after whole-genome duplication in vertebrates.</title>
        <authorList>
            <person name="Berthelot C."/>
            <person name="Brunet F."/>
            <person name="Chalopin D."/>
            <person name="Juanchich A."/>
            <person name="Bernard M."/>
            <person name="Noel B."/>
            <person name="Bento P."/>
            <person name="Da Silva C."/>
            <person name="Labadie K."/>
            <person name="Alberti A."/>
            <person name="Aury J.M."/>
            <person name="Louis A."/>
            <person name="Dehais P."/>
            <person name="Bardou P."/>
            <person name="Montfort J."/>
            <person name="Klopp C."/>
            <person name="Cabau C."/>
            <person name="Gaspin C."/>
            <person name="Thorgaard G.H."/>
            <person name="Boussaha M."/>
            <person name="Quillet E."/>
            <person name="Guyomard R."/>
            <person name="Galiana D."/>
            <person name="Bobe J."/>
            <person name="Volff J.N."/>
            <person name="Genet C."/>
            <person name="Wincker P."/>
            <person name="Jaillon O."/>
            <person name="Roest Crollius H."/>
            <person name="Guiguen Y."/>
        </authorList>
    </citation>
    <scope>NUCLEOTIDE SEQUENCE [LARGE SCALE GENOMIC DNA]</scope>
</reference>
<name>A0A060XU55_ONCMY</name>
<accession>A0A060XU55</accession>